<feature type="transmembrane region" description="Helical" evidence="2">
    <location>
        <begin position="217"/>
        <end position="237"/>
    </location>
</feature>
<protein>
    <submittedName>
        <fullName evidence="3">Keratin</fullName>
    </submittedName>
</protein>
<keyword evidence="2" id="KW-0812">Transmembrane</keyword>
<proteinExistence type="predicted"/>
<dbReference type="EMBL" id="JQIF01000174">
    <property type="protein sequence ID" value="KGJ51034.1"/>
    <property type="molecule type" value="Genomic_DNA"/>
</dbReference>
<evidence type="ECO:0000256" key="1">
    <source>
        <dbReference type="SAM" id="MobiDB-lite"/>
    </source>
</evidence>
<feature type="region of interest" description="Disordered" evidence="1">
    <location>
        <begin position="404"/>
        <end position="440"/>
    </location>
</feature>
<feature type="transmembrane region" description="Helical" evidence="2">
    <location>
        <begin position="274"/>
        <end position="296"/>
    </location>
</feature>
<name>A0A099HZ52_CLOIN</name>
<feature type="transmembrane region" description="Helical" evidence="2">
    <location>
        <begin position="85"/>
        <end position="103"/>
    </location>
</feature>
<comment type="caution">
    <text evidence="3">The sequence shown here is derived from an EMBL/GenBank/DDBJ whole genome shotgun (WGS) entry which is preliminary data.</text>
</comment>
<gene>
    <name evidence="3" type="ORF">CIAN88_22955</name>
</gene>
<keyword evidence="2" id="KW-0472">Membrane</keyword>
<accession>A0A099HZ52</accession>
<feature type="region of interest" description="Disordered" evidence="1">
    <location>
        <begin position="626"/>
        <end position="652"/>
    </location>
</feature>
<dbReference type="RefSeq" id="WP_044908589.1">
    <property type="nucleotide sequence ID" value="NZ_JQIF01000174.1"/>
</dbReference>
<sequence length="652" mass="69835">MDLVIDGVRWVLWILVKGSMFLIDSVYNIIRPILSFDIGSNSTVWQWWDILMMFLLMFTLLRAFTMLLKATIDEEYVLKLSGLRMIFRIIAIVFVVAMTPLVIKEFTAFTSVVMDSVPDSFVVENNFATTKPKTDNKLQQEIVDKLYKEYEGMPSQIFISSASNGQYPPYQLIDINATEGGMDHWFDGVPIVGGFFNITSALIGADGDYIYFPDTTMLIFLIVEGVCGAYMFLLMAIQISQRMISIAVKILISPYPISGIINPDDRSFGLWVKLISADLISNVLQYIILLLVLAVTSSKTVQNFGIVGQGIFFLGGMLAVLVGPGQVAQLIGGDGMGLFMTMQGFQAMSALKGVTQAIGQKGIGMATGAAALGTYGAGRMLGLNSLGNYPDGGGIGSNNPMAGAYDSGNGPGNGSGSGGAGNIPPRAFSEPHTEKQAQAARKYGIDISDMSKGDASLALDKAGMDKSYWRGSNPAGGGASGTIDKSNPTYGFGNTPTSVSTDGGYDSAMEDGTDIGASSKGMDSDEGIDIGTPAEGNDGSSGGASQDEGGIRLSREGTTARRVGDSSTFRARTVSKVGRSAYLAAGNRLMGQKSIVRGGRYVTKNTRAQNLSNMHAGFQDLIHPKRTDELSSTHAEKRDMQDMREMEDFKRS</sequence>
<organism evidence="3 4">
    <name type="scientific">Clostridium innocuum</name>
    <dbReference type="NCBI Taxonomy" id="1522"/>
    <lineage>
        <taxon>Bacteria</taxon>
        <taxon>Bacillati</taxon>
        <taxon>Bacillota</taxon>
        <taxon>Clostridia</taxon>
        <taxon>Eubacteriales</taxon>
        <taxon>Clostridiaceae</taxon>
        <taxon>Clostridium</taxon>
    </lineage>
</organism>
<evidence type="ECO:0000256" key="2">
    <source>
        <dbReference type="SAM" id="Phobius"/>
    </source>
</evidence>
<feature type="compositionally biased region" description="Gly residues" evidence="1">
    <location>
        <begin position="409"/>
        <end position="421"/>
    </location>
</feature>
<dbReference type="AlphaFoldDB" id="A0A099HZ52"/>
<evidence type="ECO:0000313" key="3">
    <source>
        <dbReference type="EMBL" id="KGJ51034.1"/>
    </source>
</evidence>
<feature type="transmembrane region" description="Helical" evidence="2">
    <location>
        <begin position="12"/>
        <end position="30"/>
    </location>
</feature>
<keyword evidence="2" id="KW-1133">Transmembrane helix</keyword>
<dbReference type="Proteomes" id="UP000030008">
    <property type="component" value="Unassembled WGS sequence"/>
</dbReference>
<feature type="compositionally biased region" description="Basic and acidic residues" evidence="1">
    <location>
        <begin position="549"/>
        <end position="564"/>
    </location>
</feature>
<feature type="transmembrane region" description="Helical" evidence="2">
    <location>
        <begin position="45"/>
        <end position="64"/>
    </location>
</feature>
<feature type="compositionally biased region" description="Polar residues" evidence="1">
    <location>
        <begin position="483"/>
        <end position="501"/>
    </location>
</feature>
<feature type="transmembrane region" description="Helical" evidence="2">
    <location>
        <begin position="303"/>
        <end position="322"/>
    </location>
</feature>
<evidence type="ECO:0000313" key="4">
    <source>
        <dbReference type="Proteomes" id="UP000030008"/>
    </source>
</evidence>
<reference evidence="3 4" key="1">
    <citation type="submission" date="2014-08" db="EMBL/GenBank/DDBJ databases">
        <title>Clostridium innocuum, an unnegligible vancomycin-resistant pathogen causing extra-intestinal infections.</title>
        <authorList>
            <person name="Feng Y."/>
            <person name="Chiu C.-H."/>
        </authorList>
    </citation>
    <scope>NUCLEOTIDE SEQUENCE [LARGE SCALE GENOMIC DNA]</scope>
    <source>
        <strain evidence="3 4">AN88</strain>
    </source>
</reference>
<feature type="region of interest" description="Disordered" evidence="1">
    <location>
        <begin position="471"/>
        <end position="567"/>
    </location>
</feature>